<sequence length="63" mass="7229">MSDRRALASTNEVADFLVLPVRTVEDWRRSGRGPKFSRVGKHVRYRWADVEKWLDDQAGAKAA</sequence>
<dbReference type="Pfam" id="PF12728">
    <property type="entry name" value="HTH_17"/>
    <property type="match status" value="1"/>
</dbReference>
<keyword evidence="3" id="KW-1185">Reference proteome</keyword>
<dbReference type="EMBL" id="JAEVHM010000056">
    <property type="protein sequence ID" value="MBM0232883.1"/>
    <property type="molecule type" value="Genomic_DNA"/>
</dbReference>
<name>A0ABS1XUD9_9ACTN</name>
<evidence type="ECO:0000313" key="2">
    <source>
        <dbReference type="EMBL" id="MBM0232883.1"/>
    </source>
</evidence>
<reference evidence="2 3" key="1">
    <citation type="submission" date="2021-01" db="EMBL/GenBank/DDBJ databases">
        <title>Draft genome sequence of Micromonospora sp. strain STR1_7.</title>
        <authorList>
            <person name="Karlyshev A."/>
            <person name="Jawad R."/>
        </authorList>
    </citation>
    <scope>NUCLEOTIDE SEQUENCE [LARGE SCALE GENOMIC DNA]</scope>
    <source>
        <strain evidence="2 3">STR1-7</strain>
    </source>
</reference>
<protein>
    <submittedName>
        <fullName evidence="2">Helix-turn-helix domain-containing protein</fullName>
    </submittedName>
</protein>
<dbReference type="InterPro" id="IPR009061">
    <property type="entry name" value="DNA-bd_dom_put_sf"/>
</dbReference>
<dbReference type="RefSeq" id="WP_203175350.1">
    <property type="nucleotide sequence ID" value="NZ_JAEVHM010000056.1"/>
</dbReference>
<comment type="caution">
    <text evidence="2">The sequence shown here is derived from an EMBL/GenBank/DDBJ whole genome shotgun (WGS) entry which is preliminary data.</text>
</comment>
<organism evidence="2 3">
    <name type="scientific">Micromonospora parastrephiae</name>
    <dbReference type="NCBI Taxonomy" id="2806101"/>
    <lineage>
        <taxon>Bacteria</taxon>
        <taxon>Bacillati</taxon>
        <taxon>Actinomycetota</taxon>
        <taxon>Actinomycetes</taxon>
        <taxon>Micromonosporales</taxon>
        <taxon>Micromonosporaceae</taxon>
        <taxon>Micromonospora</taxon>
    </lineage>
</organism>
<evidence type="ECO:0000313" key="3">
    <source>
        <dbReference type="Proteomes" id="UP000601027"/>
    </source>
</evidence>
<dbReference type="Proteomes" id="UP000601027">
    <property type="component" value="Unassembled WGS sequence"/>
</dbReference>
<gene>
    <name evidence="2" type="ORF">JNW91_14050</name>
</gene>
<accession>A0ABS1XUD9</accession>
<dbReference type="InterPro" id="IPR036388">
    <property type="entry name" value="WH-like_DNA-bd_sf"/>
</dbReference>
<feature type="domain" description="Helix-turn-helix" evidence="1">
    <location>
        <begin position="9"/>
        <end position="57"/>
    </location>
</feature>
<evidence type="ECO:0000259" key="1">
    <source>
        <dbReference type="Pfam" id="PF12728"/>
    </source>
</evidence>
<dbReference type="InterPro" id="IPR041657">
    <property type="entry name" value="HTH_17"/>
</dbReference>
<dbReference type="Gene3D" id="1.10.10.10">
    <property type="entry name" value="Winged helix-like DNA-binding domain superfamily/Winged helix DNA-binding domain"/>
    <property type="match status" value="1"/>
</dbReference>
<proteinExistence type="predicted"/>
<dbReference type="SUPFAM" id="SSF46955">
    <property type="entry name" value="Putative DNA-binding domain"/>
    <property type="match status" value="1"/>
</dbReference>